<dbReference type="Proteomes" id="UP001201812">
    <property type="component" value="Unassembled WGS sequence"/>
</dbReference>
<keyword evidence="2" id="KW-1185">Reference proteome</keyword>
<accession>A0AAD4MZ34</accession>
<organism evidence="1 2">
    <name type="scientific">Ditylenchus destructor</name>
    <dbReference type="NCBI Taxonomy" id="166010"/>
    <lineage>
        <taxon>Eukaryota</taxon>
        <taxon>Metazoa</taxon>
        <taxon>Ecdysozoa</taxon>
        <taxon>Nematoda</taxon>
        <taxon>Chromadorea</taxon>
        <taxon>Rhabditida</taxon>
        <taxon>Tylenchina</taxon>
        <taxon>Tylenchomorpha</taxon>
        <taxon>Sphaerularioidea</taxon>
        <taxon>Anguinidae</taxon>
        <taxon>Anguininae</taxon>
        <taxon>Ditylenchus</taxon>
    </lineage>
</organism>
<comment type="caution">
    <text evidence="1">The sequence shown here is derived from an EMBL/GenBank/DDBJ whole genome shotgun (WGS) entry which is preliminary data.</text>
</comment>
<evidence type="ECO:0000313" key="2">
    <source>
        <dbReference type="Proteomes" id="UP001201812"/>
    </source>
</evidence>
<proteinExistence type="predicted"/>
<dbReference type="AlphaFoldDB" id="A0AAD4MZ34"/>
<reference evidence="1" key="1">
    <citation type="submission" date="2022-01" db="EMBL/GenBank/DDBJ databases">
        <title>Genome Sequence Resource for Two Populations of Ditylenchus destructor, the Migratory Endoparasitic Phytonematode.</title>
        <authorList>
            <person name="Zhang H."/>
            <person name="Lin R."/>
            <person name="Xie B."/>
        </authorList>
    </citation>
    <scope>NUCLEOTIDE SEQUENCE</scope>
    <source>
        <strain evidence="1">BazhouSP</strain>
    </source>
</reference>
<protein>
    <submittedName>
        <fullName evidence="1">Uncharacterized protein</fullName>
    </submittedName>
</protein>
<evidence type="ECO:0000313" key="1">
    <source>
        <dbReference type="EMBL" id="KAI1708880.1"/>
    </source>
</evidence>
<dbReference type="EMBL" id="JAKKPZ010000033">
    <property type="protein sequence ID" value="KAI1708880.1"/>
    <property type="molecule type" value="Genomic_DNA"/>
</dbReference>
<name>A0AAD4MZ34_9BILA</name>
<gene>
    <name evidence="1" type="ORF">DdX_11637</name>
</gene>
<sequence length="151" mass="17592">MCTRCKKCTPLKEQTSVFTDKEQLLCSKIYLSCFKYKIITEPLGDLKVNSGTIHIKDIARKLSEKSYGKVYEFMQDMNSLIKSGELPMLKSICHVTREKFRISKSFAHSSSVCSILHKESVRTDVKVYKRHSEAVPFTINLRLWPYSFNYY</sequence>